<dbReference type="Proteomes" id="UP000266376">
    <property type="component" value="Unassembled WGS sequence"/>
</dbReference>
<evidence type="ECO:0000259" key="1">
    <source>
        <dbReference type="Pfam" id="PF00149"/>
    </source>
</evidence>
<gene>
    <name evidence="10" type="ORF">DW658_10010</name>
    <name evidence="9" type="ORF">DW885_14000</name>
    <name evidence="8" type="ORF">DW924_10395</name>
    <name evidence="7" type="ORF">DWV67_13375</name>
    <name evidence="6" type="ORF">DWX53_16385</name>
    <name evidence="5" type="ORF">DWX78_13720</name>
    <name evidence="11" type="ORF">DWZ24_11650</name>
    <name evidence="4" type="ORF">DXB36_10270</name>
    <name evidence="3" type="ORF">DXD10_10715</name>
    <name evidence="2" type="ORF">DXD84_09610</name>
</gene>
<dbReference type="Proteomes" id="UP000260664">
    <property type="component" value="Unassembled WGS sequence"/>
</dbReference>
<evidence type="ECO:0000313" key="17">
    <source>
        <dbReference type="Proteomes" id="UP000284883"/>
    </source>
</evidence>
<reference evidence="12 13" key="1">
    <citation type="submission" date="2018-08" db="EMBL/GenBank/DDBJ databases">
        <title>A genome reference for cultivated species of the human gut microbiota.</title>
        <authorList>
            <person name="Zou Y."/>
            <person name="Xue W."/>
            <person name="Luo G."/>
        </authorList>
    </citation>
    <scope>NUCLEOTIDE SEQUENCE [LARGE SCALE GENOMIC DNA]</scope>
    <source>
        <strain evidence="7 15">AF12-11</strain>
        <strain evidence="6 16">AF19-4AC</strain>
        <strain evidence="5 21">AF21-25</strain>
        <strain evidence="11 19">AF31-13BH</strain>
        <strain evidence="10 20">AM23-7AC</strain>
        <strain evidence="9 17">AM40-15AC</strain>
        <strain evidence="8 18">AM42-8</strain>
        <strain evidence="4 13">OM03-2</strain>
        <strain evidence="3 14">TF11-11</strain>
        <strain evidence="2 12">TM09-19AC</strain>
    </source>
</reference>
<dbReference type="RefSeq" id="WP_117495294.1">
    <property type="nucleotide sequence ID" value="NZ_AP031430.1"/>
</dbReference>
<dbReference type="Proteomes" id="UP000261208">
    <property type="component" value="Unassembled WGS sequence"/>
</dbReference>
<dbReference type="EMBL" id="QRQQ01000011">
    <property type="protein sequence ID" value="RHN14686.1"/>
    <property type="molecule type" value="Genomic_DNA"/>
</dbReference>
<evidence type="ECO:0000313" key="4">
    <source>
        <dbReference type="EMBL" id="RGN90150.1"/>
    </source>
</evidence>
<evidence type="ECO:0000313" key="14">
    <source>
        <dbReference type="Proteomes" id="UP000261208"/>
    </source>
</evidence>
<evidence type="ECO:0000313" key="12">
    <source>
        <dbReference type="Proteomes" id="UP000260664"/>
    </source>
</evidence>
<evidence type="ECO:0000313" key="13">
    <source>
        <dbReference type="Proteomes" id="UP000260841"/>
    </source>
</evidence>
<dbReference type="EMBL" id="QSVB01000011">
    <property type="protein sequence ID" value="RGN90150.1"/>
    <property type="molecule type" value="Genomic_DNA"/>
</dbReference>
<evidence type="ECO:0000313" key="11">
    <source>
        <dbReference type="EMBL" id="RHN14686.1"/>
    </source>
</evidence>
<evidence type="ECO:0000313" key="2">
    <source>
        <dbReference type="EMBL" id="RGI83645.1"/>
    </source>
</evidence>
<dbReference type="Proteomes" id="UP000283630">
    <property type="component" value="Unassembled WGS sequence"/>
</dbReference>
<dbReference type="SUPFAM" id="SSF56300">
    <property type="entry name" value="Metallo-dependent phosphatases"/>
    <property type="match status" value="1"/>
</dbReference>
<evidence type="ECO:0000313" key="6">
    <source>
        <dbReference type="EMBL" id="RGT06011.1"/>
    </source>
</evidence>
<dbReference type="EMBL" id="QSFS01000010">
    <property type="protein sequence ID" value="RHA68924.1"/>
    <property type="molecule type" value="Genomic_DNA"/>
</dbReference>
<dbReference type="EMBL" id="QSQQ01000014">
    <property type="protein sequence ID" value="RGK46628.1"/>
    <property type="molecule type" value="Genomic_DNA"/>
</dbReference>
<dbReference type="Gene3D" id="3.60.21.10">
    <property type="match status" value="1"/>
</dbReference>
<dbReference type="Pfam" id="PF00149">
    <property type="entry name" value="Metallophos"/>
    <property type="match status" value="1"/>
</dbReference>
<dbReference type="Proteomes" id="UP000285981">
    <property type="component" value="Unassembled WGS sequence"/>
</dbReference>
<dbReference type="Proteomes" id="UP000285666">
    <property type="component" value="Unassembled WGS sequence"/>
</dbReference>
<evidence type="ECO:0000313" key="8">
    <source>
        <dbReference type="EMBL" id="RHA68924.1"/>
    </source>
</evidence>
<evidence type="ECO:0000313" key="21">
    <source>
        <dbReference type="Proteomes" id="UP000285981"/>
    </source>
</evidence>
<dbReference type="GO" id="GO:0016787">
    <property type="term" value="F:hydrolase activity"/>
    <property type="evidence" value="ECO:0007669"/>
    <property type="project" value="InterPro"/>
</dbReference>
<evidence type="ECO:0000313" key="16">
    <source>
        <dbReference type="Proteomes" id="UP000283630"/>
    </source>
</evidence>
<dbReference type="Proteomes" id="UP000285652">
    <property type="component" value="Unassembled WGS sequence"/>
</dbReference>
<dbReference type="EMBL" id="QSOI01000011">
    <property type="protein sequence ID" value="RGI83645.1"/>
    <property type="molecule type" value="Genomic_DNA"/>
</dbReference>
<dbReference type="EMBL" id="QSAJ01000040">
    <property type="protein sequence ID" value="RGW50554.1"/>
    <property type="molecule type" value="Genomic_DNA"/>
</dbReference>
<dbReference type="EMBL" id="QSGQ01000012">
    <property type="protein sequence ID" value="RHB35345.1"/>
    <property type="molecule type" value="Genomic_DNA"/>
</dbReference>
<dbReference type="AlphaFoldDB" id="A0A3E4F451"/>
<proteinExistence type="predicted"/>
<dbReference type="InterPro" id="IPR051693">
    <property type="entry name" value="UPF0046_metallophosphoest"/>
</dbReference>
<evidence type="ECO:0000313" key="10">
    <source>
        <dbReference type="EMBL" id="RHF77864.1"/>
    </source>
</evidence>
<evidence type="ECO:0000313" key="5">
    <source>
        <dbReference type="EMBL" id="RGS67783.1"/>
    </source>
</evidence>
<dbReference type="EMBL" id="QRWH01000030">
    <property type="protein sequence ID" value="RGT06011.1"/>
    <property type="molecule type" value="Genomic_DNA"/>
</dbReference>
<dbReference type="EMBL" id="QRHN01000013">
    <property type="protein sequence ID" value="RHF77864.1"/>
    <property type="molecule type" value="Genomic_DNA"/>
</dbReference>
<evidence type="ECO:0000313" key="20">
    <source>
        <dbReference type="Proteomes" id="UP000285666"/>
    </source>
</evidence>
<dbReference type="InterPro" id="IPR029052">
    <property type="entry name" value="Metallo-depent_PP-like"/>
</dbReference>
<dbReference type="Proteomes" id="UP000260841">
    <property type="component" value="Unassembled WGS sequence"/>
</dbReference>
<evidence type="ECO:0000313" key="18">
    <source>
        <dbReference type="Proteomes" id="UP000285642"/>
    </source>
</evidence>
<dbReference type="Proteomes" id="UP000285642">
    <property type="component" value="Unassembled WGS sequence"/>
</dbReference>
<protein>
    <submittedName>
        <fullName evidence="2">Metallophosphoesterase</fullName>
    </submittedName>
</protein>
<dbReference type="EMBL" id="QRVU01000095">
    <property type="protein sequence ID" value="RGS67783.1"/>
    <property type="molecule type" value="Genomic_DNA"/>
</dbReference>
<organism evidence="2 12">
    <name type="scientific">Dorea formicigenerans</name>
    <dbReference type="NCBI Taxonomy" id="39486"/>
    <lineage>
        <taxon>Bacteria</taxon>
        <taxon>Bacillati</taxon>
        <taxon>Bacillota</taxon>
        <taxon>Clostridia</taxon>
        <taxon>Lachnospirales</taxon>
        <taxon>Lachnospiraceae</taxon>
        <taxon>Dorea</taxon>
    </lineage>
</organism>
<feature type="domain" description="Calcineurin-like phosphoesterase" evidence="1">
    <location>
        <begin position="1"/>
        <end position="167"/>
    </location>
</feature>
<evidence type="ECO:0000313" key="9">
    <source>
        <dbReference type="EMBL" id="RHB35345.1"/>
    </source>
</evidence>
<sequence length="213" mass="24965">MRIMVIADEESKYLWDFFDKSKLEGVDLIISCGDLNPNYLSFLTTFAAAPVLYVHGNHDEKYDRIPPEGCICIDDTIYEFEGLRILGLGGSMRYSGGKYQFTERGMRKRVKKLWFQLLKHRGFDILVTHAPAYQINDGRDLPHQGFQVFIELIEKYSPKFFVHGHVHMTYGRQHKRCDKYKSTHIINAYERYVFDYEDDEMSPLKFGKIVGQQ</sequence>
<evidence type="ECO:0000313" key="19">
    <source>
        <dbReference type="Proteomes" id="UP000285652"/>
    </source>
</evidence>
<accession>A0A3E4F451</accession>
<comment type="caution">
    <text evidence="2">The sequence shown here is derived from an EMBL/GenBank/DDBJ whole genome shotgun (WGS) entry which is preliminary data.</text>
</comment>
<evidence type="ECO:0000313" key="3">
    <source>
        <dbReference type="EMBL" id="RGK46628.1"/>
    </source>
</evidence>
<dbReference type="PANTHER" id="PTHR12905">
    <property type="entry name" value="METALLOPHOSPHOESTERASE"/>
    <property type="match status" value="1"/>
</dbReference>
<dbReference type="PANTHER" id="PTHR12905:SF0">
    <property type="entry name" value="CALCINEURIN-LIKE PHOSPHOESTERASE DOMAIN-CONTAINING PROTEIN"/>
    <property type="match status" value="1"/>
</dbReference>
<dbReference type="Proteomes" id="UP000284883">
    <property type="component" value="Unassembled WGS sequence"/>
</dbReference>
<evidence type="ECO:0000313" key="15">
    <source>
        <dbReference type="Proteomes" id="UP000266376"/>
    </source>
</evidence>
<evidence type="ECO:0000313" key="7">
    <source>
        <dbReference type="EMBL" id="RGW50554.1"/>
    </source>
</evidence>
<name>A0A3E4F451_9FIRM</name>
<dbReference type="InterPro" id="IPR004843">
    <property type="entry name" value="Calcineurin-like_PHP"/>
</dbReference>